<dbReference type="KEGG" id="tcu:Tcur_0855"/>
<keyword evidence="2" id="KW-1185">Reference proteome</keyword>
<dbReference type="STRING" id="471852.Tcur_0855"/>
<gene>
    <name evidence="1" type="ordered locus">Tcur_0855</name>
</gene>
<dbReference type="HOGENOM" id="CLU_1905763_0_0_11"/>
<dbReference type="EMBL" id="CP001738">
    <property type="protein sequence ID" value="ACY96445.1"/>
    <property type="molecule type" value="Genomic_DNA"/>
</dbReference>
<evidence type="ECO:0000313" key="1">
    <source>
        <dbReference type="EMBL" id="ACY96445.1"/>
    </source>
</evidence>
<sequence length="133" mass="13878">MILPSVKVLIGAVTAAIVLGAAGVTAYFAFFDGPKPRYETQAALRSALPVMAAAELQARGHPLSGPLTCTDLPGWNKHKLRVRCSGTTAARKPVQVIGAVEHAAAREYFTILIDGRPLVQNAPCLGADCRAGG</sequence>
<name>D1A6H0_THECD</name>
<proteinExistence type="predicted"/>
<dbReference type="AlphaFoldDB" id="D1A6H0"/>
<organism evidence="1 2">
    <name type="scientific">Thermomonospora curvata (strain ATCC 19995 / DSM 43183 / JCM 3096 / KCTC 9072 / NBRC 15933 / NCIMB 10081 / Henssen B9)</name>
    <dbReference type="NCBI Taxonomy" id="471852"/>
    <lineage>
        <taxon>Bacteria</taxon>
        <taxon>Bacillati</taxon>
        <taxon>Actinomycetota</taxon>
        <taxon>Actinomycetes</taxon>
        <taxon>Streptosporangiales</taxon>
        <taxon>Thermomonosporaceae</taxon>
        <taxon>Thermomonospora</taxon>
    </lineage>
</organism>
<reference evidence="1 2" key="1">
    <citation type="journal article" date="2011" name="Stand. Genomic Sci.">
        <title>Complete genome sequence of Thermomonospora curvata type strain (B9).</title>
        <authorList>
            <person name="Chertkov O."/>
            <person name="Sikorski J."/>
            <person name="Nolan M."/>
            <person name="Lapidus A."/>
            <person name="Lucas S."/>
            <person name="Del Rio T.G."/>
            <person name="Tice H."/>
            <person name="Cheng J.F."/>
            <person name="Goodwin L."/>
            <person name="Pitluck S."/>
            <person name="Liolios K."/>
            <person name="Ivanova N."/>
            <person name="Mavromatis K."/>
            <person name="Mikhailova N."/>
            <person name="Ovchinnikova G."/>
            <person name="Pati A."/>
            <person name="Chen A."/>
            <person name="Palaniappan K."/>
            <person name="Djao O.D."/>
            <person name="Land M."/>
            <person name="Hauser L."/>
            <person name="Chang Y.J."/>
            <person name="Jeffries C.D."/>
            <person name="Brettin T."/>
            <person name="Han C."/>
            <person name="Detter J.C."/>
            <person name="Rohde M."/>
            <person name="Goker M."/>
            <person name="Woyke T."/>
            <person name="Bristow J."/>
            <person name="Eisen J.A."/>
            <person name="Markowitz V."/>
            <person name="Hugenholtz P."/>
            <person name="Klenk H.P."/>
            <person name="Kyrpides N.C."/>
        </authorList>
    </citation>
    <scope>NUCLEOTIDE SEQUENCE [LARGE SCALE GENOMIC DNA]</scope>
    <source>
        <strain evidence="2">ATCC 19995 / DSM 43183 / JCM 3096 / KCTC 9072 / NBRC 15933 / NCIMB 10081 / Henssen B9</strain>
    </source>
</reference>
<evidence type="ECO:0008006" key="3">
    <source>
        <dbReference type="Google" id="ProtNLM"/>
    </source>
</evidence>
<dbReference type="Proteomes" id="UP000001918">
    <property type="component" value="Chromosome"/>
</dbReference>
<protein>
    <recommendedName>
        <fullName evidence="3">DUF4333 domain-containing protein</fullName>
    </recommendedName>
</protein>
<evidence type="ECO:0000313" key="2">
    <source>
        <dbReference type="Proteomes" id="UP000001918"/>
    </source>
</evidence>
<accession>D1A6H0</accession>